<evidence type="ECO:0000256" key="4">
    <source>
        <dbReference type="SAM" id="SignalP"/>
    </source>
</evidence>
<evidence type="ECO:0000256" key="1">
    <source>
        <dbReference type="ARBA" id="ARBA00007447"/>
    </source>
</evidence>
<name>A0AAV9X725_9PEZI</name>
<accession>A0AAV9X725</accession>
<evidence type="ECO:0000313" key="6">
    <source>
        <dbReference type="EMBL" id="KAK6535626.1"/>
    </source>
</evidence>
<dbReference type="Pfam" id="PF00026">
    <property type="entry name" value="Asp"/>
    <property type="match status" value="1"/>
</dbReference>
<dbReference type="GO" id="GO:0004190">
    <property type="term" value="F:aspartic-type endopeptidase activity"/>
    <property type="evidence" value="ECO:0007669"/>
    <property type="project" value="InterPro"/>
</dbReference>
<organism evidence="6 7">
    <name type="scientific">Orbilia ellipsospora</name>
    <dbReference type="NCBI Taxonomy" id="2528407"/>
    <lineage>
        <taxon>Eukaryota</taxon>
        <taxon>Fungi</taxon>
        <taxon>Dikarya</taxon>
        <taxon>Ascomycota</taxon>
        <taxon>Pezizomycotina</taxon>
        <taxon>Orbiliomycetes</taxon>
        <taxon>Orbiliales</taxon>
        <taxon>Orbiliaceae</taxon>
        <taxon>Orbilia</taxon>
    </lineage>
</organism>
<protein>
    <recommendedName>
        <fullName evidence="5">Peptidase A1 domain-containing protein</fullName>
    </recommendedName>
</protein>
<dbReference type="InterPro" id="IPR021109">
    <property type="entry name" value="Peptidase_aspartic_dom_sf"/>
</dbReference>
<dbReference type="PANTHER" id="PTHR47966">
    <property type="entry name" value="BETA-SITE APP-CLEAVING ENZYME, ISOFORM A-RELATED"/>
    <property type="match status" value="1"/>
</dbReference>
<keyword evidence="4" id="KW-0732">Signal</keyword>
<reference evidence="6 7" key="1">
    <citation type="submission" date="2019-10" db="EMBL/GenBank/DDBJ databases">
        <authorList>
            <person name="Palmer J.M."/>
        </authorList>
    </citation>
    <scope>NUCLEOTIDE SEQUENCE [LARGE SCALE GENOMIC DNA]</scope>
    <source>
        <strain evidence="6 7">TWF694</strain>
    </source>
</reference>
<feature type="chain" id="PRO_5043339799" description="Peptidase A1 domain-containing protein" evidence="4">
    <location>
        <begin position="21"/>
        <end position="540"/>
    </location>
</feature>
<dbReference type="InterPro" id="IPR001461">
    <property type="entry name" value="Aspartic_peptidase_A1"/>
</dbReference>
<evidence type="ECO:0000259" key="5">
    <source>
        <dbReference type="PROSITE" id="PS51767"/>
    </source>
</evidence>
<dbReference type="Proteomes" id="UP001365542">
    <property type="component" value="Unassembled WGS sequence"/>
</dbReference>
<evidence type="ECO:0000313" key="7">
    <source>
        <dbReference type="Proteomes" id="UP001365542"/>
    </source>
</evidence>
<comment type="caution">
    <text evidence="6">The sequence shown here is derived from an EMBL/GenBank/DDBJ whole genome shotgun (WGS) entry which is preliminary data.</text>
</comment>
<feature type="signal peptide" evidence="4">
    <location>
        <begin position="1"/>
        <end position="20"/>
    </location>
</feature>
<keyword evidence="3" id="KW-0472">Membrane</keyword>
<keyword evidence="3" id="KW-0812">Transmembrane</keyword>
<feature type="transmembrane region" description="Helical" evidence="3">
    <location>
        <begin position="457"/>
        <end position="480"/>
    </location>
</feature>
<dbReference type="PANTHER" id="PTHR47966:SF65">
    <property type="entry name" value="ASPARTIC-TYPE ENDOPEPTIDASE"/>
    <property type="match status" value="1"/>
</dbReference>
<feature type="domain" description="Peptidase A1" evidence="5">
    <location>
        <begin position="55"/>
        <end position="382"/>
    </location>
</feature>
<evidence type="ECO:0000256" key="3">
    <source>
        <dbReference type="SAM" id="Phobius"/>
    </source>
</evidence>
<evidence type="ECO:0000256" key="2">
    <source>
        <dbReference type="SAM" id="MobiDB-lite"/>
    </source>
</evidence>
<dbReference type="EMBL" id="JAVHJO010000010">
    <property type="protein sequence ID" value="KAK6535626.1"/>
    <property type="molecule type" value="Genomic_DNA"/>
</dbReference>
<dbReference type="GO" id="GO:0006508">
    <property type="term" value="P:proteolysis"/>
    <property type="evidence" value="ECO:0007669"/>
    <property type="project" value="InterPro"/>
</dbReference>
<proteinExistence type="inferred from homology"/>
<dbReference type="SUPFAM" id="SSF50630">
    <property type="entry name" value="Acid proteases"/>
    <property type="match status" value="1"/>
</dbReference>
<feature type="region of interest" description="Disordered" evidence="2">
    <location>
        <begin position="515"/>
        <end position="540"/>
    </location>
</feature>
<comment type="similarity">
    <text evidence="1">Belongs to the peptidase A1 family.</text>
</comment>
<dbReference type="InterPro" id="IPR033121">
    <property type="entry name" value="PEPTIDASE_A1"/>
</dbReference>
<sequence length="540" mass="58482">MKFVPAFLVSALWAISKVAGLDFQGETQETIRALEKRAATGLTTLIMYDPPLFSYYVQVTIGSADDFVRLRVSQDSYTWVAGELPSNDYCNDTSENYDICVEANFSSTYDPNASTTFKKLATPFYITDDYYFDLVEGSYGQDSFTFGLTKIDNVPFGIGYNYSTPPQLGLGIESSEQVGTSLVRTLLDQKKINLLAYSIYLNDYDTGGSQLSIGSIDTAKYNGNLITFNSSDTTTVPVNFFGYDTGDGAPKVLSRSWNADIQFSSGLLYLPKDAFQTILDDVKAYYDDTYGGYLSNCDYRYGKKSLQFNFQGINIVVPASQWIIPATTVGGFQTKLSDGKTLACTVQLESLVDSWYDAILGAPFVRATYLVHDFTNNQTSFAPANLNTTKSQIEILGIDGVAPFATFPPSASTSASSVGTSPTSNQTGAVTPVIINITYGNGTQTSNLSTGGSKTPVGAIAGGVVGGFALIGLIIGAIFWRRRRRGIPVLDPPQAPMEHLAEYDQAPRYSLPYTGEISGNPLSELSTPKPIAPIELPTAE</sequence>
<keyword evidence="3" id="KW-1133">Transmembrane helix</keyword>
<dbReference type="AlphaFoldDB" id="A0AAV9X725"/>
<keyword evidence="7" id="KW-1185">Reference proteome</keyword>
<gene>
    <name evidence="6" type="ORF">TWF694_002081</name>
</gene>
<dbReference type="PROSITE" id="PS51767">
    <property type="entry name" value="PEPTIDASE_A1"/>
    <property type="match status" value="1"/>
</dbReference>
<dbReference type="Gene3D" id="2.40.70.10">
    <property type="entry name" value="Acid Proteases"/>
    <property type="match status" value="2"/>
</dbReference>